<comment type="caution">
    <text evidence="2">The sequence shown here is derived from an EMBL/GenBank/DDBJ whole genome shotgun (WGS) entry which is preliminary data.</text>
</comment>
<evidence type="ECO:0000256" key="1">
    <source>
        <dbReference type="SAM" id="MobiDB-lite"/>
    </source>
</evidence>
<feature type="compositionally biased region" description="Basic residues" evidence="1">
    <location>
        <begin position="1"/>
        <end position="10"/>
    </location>
</feature>
<name>A0A9N9VJA8_9HYPO</name>
<organism evidence="2 3">
    <name type="scientific">Clonostachys rhizophaga</name>
    <dbReference type="NCBI Taxonomy" id="160324"/>
    <lineage>
        <taxon>Eukaryota</taxon>
        <taxon>Fungi</taxon>
        <taxon>Dikarya</taxon>
        <taxon>Ascomycota</taxon>
        <taxon>Pezizomycotina</taxon>
        <taxon>Sordariomycetes</taxon>
        <taxon>Hypocreomycetidae</taxon>
        <taxon>Hypocreales</taxon>
        <taxon>Bionectriaceae</taxon>
        <taxon>Clonostachys</taxon>
    </lineage>
</organism>
<proteinExistence type="predicted"/>
<dbReference type="OrthoDB" id="5405297at2759"/>
<feature type="region of interest" description="Disordered" evidence="1">
    <location>
        <begin position="1"/>
        <end position="59"/>
    </location>
</feature>
<feature type="region of interest" description="Disordered" evidence="1">
    <location>
        <begin position="608"/>
        <end position="648"/>
    </location>
</feature>
<dbReference type="Proteomes" id="UP000696573">
    <property type="component" value="Unassembled WGS sequence"/>
</dbReference>
<keyword evidence="3" id="KW-1185">Reference proteome</keyword>
<evidence type="ECO:0000313" key="2">
    <source>
        <dbReference type="EMBL" id="CAH0024286.1"/>
    </source>
</evidence>
<sequence>MSSLLRKFKKSISSSNNSKGNSRRGNNSNGNNSNGNDQQASEGRKPSNKSLHEPQPTYRSPQLLAILPPRVLQRIFSFVCPHSLDESYETCESSAVNSACMLCDLRLLSHCLLVCKSWRKAGVPVLYHSIRIDPVHYCPEEAKLAEKRKKSRFDRNAIPEDPAQARLRLLRRTVRDDPTRLGKLVRYLKIPYMIRESCHVELAQTIAVLPNLHYVDLPEGMFSDEPSYTTLRLEVQARCPGIRKMTYSRGSERSLAELSTGRIWTQLEVLEIDNIRIDPITLRNVLSSLSNLRAFQVSRTDSLTDQVLICEDGMPSLPPLEKLVLRDIPHVTVTGIISYLAWQETQQALKVLELLNTGVHPSSTQEILLRGTRLKSLSLQTQISEPFPNGAGIRPLASKSLDTLHFEISGPSRTGPYSDLESGYYSYLASSILGGGLPRLRKLYVLDETMPIQLQGLTPPGAAFASNRARSRSFTASTSGPLLPSLKIPEAPGGHSLSPPQAHRRPLSNITPPSPNRLSSNNPFATGNPRFAPPPTHTLEVFTKSDELGSWNFSRVNSSAYMDFGHGDTGRPGSSYGLGAELSRGAWDASEARRSVMVGNGTGAFLAVPTKQENPFGGSDSRFSGSTDSWRPKSSGGDSFASNRDLWR</sequence>
<accession>A0A9N9VJA8</accession>
<evidence type="ECO:0008006" key="4">
    <source>
        <dbReference type="Google" id="ProtNLM"/>
    </source>
</evidence>
<reference evidence="2" key="1">
    <citation type="submission" date="2021-10" db="EMBL/GenBank/DDBJ databases">
        <authorList>
            <person name="Piombo E."/>
        </authorList>
    </citation>
    <scope>NUCLEOTIDE SEQUENCE</scope>
</reference>
<evidence type="ECO:0000313" key="3">
    <source>
        <dbReference type="Proteomes" id="UP000696573"/>
    </source>
</evidence>
<gene>
    <name evidence="2" type="ORF">CRHIZ90672A_00000704</name>
</gene>
<dbReference type="AlphaFoldDB" id="A0A9N9VJA8"/>
<dbReference type="EMBL" id="CABFNQ020000694">
    <property type="protein sequence ID" value="CAH0024286.1"/>
    <property type="molecule type" value="Genomic_DNA"/>
</dbReference>
<feature type="compositionally biased region" description="Low complexity" evidence="1">
    <location>
        <begin position="11"/>
        <end position="36"/>
    </location>
</feature>
<dbReference type="Gene3D" id="3.80.10.10">
    <property type="entry name" value="Ribonuclease Inhibitor"/>
    <property type="match status" value="1"/>
</dbReference>
<protein>
    <recommendedName>
        <fullName evidence="4">F-box domain-containing protein</fullName>
    </recommendedName>
</protein>
<dbReference type="SUPFAM" id="SSF52047">
    <property type="entry name" value="RNI-like"/>
    <property type="match status" value="1"/>
</dbReference>
<feature type="region of interest" description="Disordered" evidence="1">
    <location>
        <begin position="474"/>
        <end position="536"/>
    </location>
</feature>
<dbReference type="InterPro" id="IPR032675">
    <property type="entry name" value="LRR_dom_sf"/>
</dbReference>